<feature type="compositionally biased region" description="Basic and acidic residues" evidence="1">
    <location>
        <begin position="366"/>
        <end position="382"/>
    </location>
</feature>
<evidence type="ECO:0000259" key="2">
    <source>
        <dbReference type="Pfam" id="PF04195"/>
    </source>
</evidence>
<feature type="region of interest" description="Disordered" evidence="1">
    <location>
        <begin position="355"/>
        <end position="382"/>
    </location>
</feature>
<reference evidence="3 4" key="1">
    <citation type="submission" date="2019-07" db="EMBL/GenBank/DDBJ databases">
        <title>De Novo Assembly of kiwifruit Actinidia rufa.</title>
        <authorList>
            <person name="Sugita-Konishi S."/>
            <person name="Sato K."/>
            <person name="Mori E."/>
            <person name="Abe Y."/>
            <person name="Kisaki G."/>
            <person name="Hamano K."/>
            <person name="Suezawa K."/>
            <person name="Otani M."/>
            <person name="Fukuda T."/>
            <person name="Manabe T."/>
            <person name="Gomi K."/>
            <person name="Tabuchi M."/>
            <person name="Akimitsu K."/>
            <person name="Kataoka I."/>
        </authorList>
    </citation>
    <scope>NUCLEOTIDE SEQUENCE [LARGE SCALE GENOMIC DNA]</scope>
    <source>
        <strain evidence="4">cv. Fuchu</strain>
    </source>
</reference>
<dbReference type="Pfam" id="PF04195">
    <property type="entry name" value="Transposase_28"/>
    <property type="match status" value="1"/>
</dbReference>
<dbReference type="OrthoDB" id="1752359at2759"/>
<proteinExistence type="predicted"/>
<comment type="caution">
    <text evidence="3">The sequence shown here is derived from an EMBL/GenBank/DDBJ whole genome shotgun (WGS) entry which is preliminary data.</text>
</comment>
<evidence type="ECO:0000313" key="3">
    <source>
        <dbReference type="EMBL" id="GFY94936.1"/>
    </source>
</evidence>
<feature type="domain" description="Transposase (putative) gypsy type" evidence="2">
    <location>
        <begin position="27"/>
        <end position="91"/>
    </location>
</feature>
<dbReference type="InterPro" id="IPR007321">
    <property type="entry name" value="Transposase_28"/>
</dbReference>
<dbReference type="AlphaFoldDB" id="A0A7J0F945"/>
<dbReference type="Proteomes" id="UP000585474">
    <property type="component" value="Unassembled WGS sequence"/>
</dbReference>
<protein>
    <recommendedName>
        <fullName evidence="2">Transposase (putative) gypsy type domain-containing protein</fullName>
    </recommendedName>
</protein>
<dbReference type="PANTHER" id="PTHR31099:SF28">
    <property type="entry name" value="F5J5.12"/>
    <property type="match status" value="1"/>
</dbReference>
<dbReference type="PANTHER" id="PTHR31099">
    <property type="entry name" value="OS06G0165300 PROTEIN"/>
    <property type="match status" value="1"/>
</dbReference>
<gene>
    <name evidence="3" type="ORF">Acr_10g0003210</name>
</gene>
<evidence type="ECO:0000313" key="4">
    <source>
        <dbReference type="Proteomes" id="UP000585474"/>
    </source>
</evidence>
<organism evidence="3 4">
    <name type="scientific">Actinidia rufa</name>
    <dbReference type="NCBI Taxonomy" id="165716"/>
    <lineage>
        <taxon>Eukaryota</taxon>
        <taxon>Viridiplantae</taxon>
        <taxon>Streptophyta</taxon>
        <taxon>Embryophyta</taxon>
        <taxon>Tracheophyta</taxon>
        <taxon>Spermatophyta</taxon>
        <taxon>Magnoliopsida</taxon>
        <taxon>eudicotyledons</taxon>
        <taxon>Gunneridae</taxon>
        <taxon>Pentapetalae</taxon>
        <taxon>asterids</taxon>
        <taxon>Ericales</taxon>
        <taxon>Actinidiaceae</taxon>
        <taxon>Actinidia</taxon>
    </lineage>
</organism>
<dbReference type="EMBL" id="BJWL01000010">
    <property type="protein sequence ID" value="GFY94936.1"/>
    <property type="molecule type" value="Genomic_DNA"/>
</dbReference>
<name>A0A7J0F945_9ERIC</name>
<evidence type="ECO:0000256" key="1">
    <source>
        <dbReference type="SAM" id="MobiDB-lite"/>
    </source>
</evidence>
<keyword evidence="4" id="KW-1185">Reference proteome</keyword>
<sequence length="382" mass="43494">MPMSIQIRLLKGSETISSARPSEVAFYEAAFHAGLRPPIHPTIKMILQFYNICSSHLVPNPWWSVVCAIVLWRSYKYATSLFEFRNLFSLNKNPNPDHGWLYFKARPKKTLLKGYPSNVKGWKRKFFFISKDNWEFPKGIISESWGSKGPEGNKGEDRPIDDTPVPLGYAAISKRISLTKLTEKMEEKSKKVESSKGVTSTMISTPPTKGIVIREKRPRNELPTISSSDTGRKLKEAMPLPETKRVIMLRNAATAKKILEAYIPPFDKEEVDKLELDQMVSKLFHILGQQFVEELAKPKEERDAIADGLVKLEVLVTKMKEKSEGFNFYKRQLAHYHPILGIELGGMEMDYDLIAKEEDGAEEKEEDKKKGQDGEKDKKGGD</sequence>
<accession>A0A7J0F945</accession>